<name>A0A7H1DXE0_9FLAO</name>
<protein>
    <submittedName>
        <fullName evidence="1">Uncharacterized protein</fullName>
    </submittedName>
</protein>
<proteinExistence type="predicted"/>
<dbReference type="RefSeq" id="WP_188321404.1">
    <property type="nucleotide sequence ID" value="NZ_CP060203.1"/>
</dbReference>
<keyword evidence="2" id="KW-1185">Reference proteome</keyword>
<sequence>MKKFISLVAIATILISAVSCREAEQIADLQENPNLSAKVMNVSENGNFAKDSIYVATANSETKDPPDRDGHNW</sequence>
<reference evidence="1 2" key="1">
    <citation type="submission" date="2020-07" db="EMBL/GenBank/DDBJ databases">
        <title>Complete genome and description of Chryseobacterium manosquense strain Marseille-Q2069 sp. nov.</title>
        <authorList>
            <person name="Boxberger M."/>
        </authorList>
    </citation>
    <scope>NUCLEOTIDE SEQUENCE [LARGE SCALE GENOMIC DNA]</scope>
    <source>
        <strain evidence="1 2">Marseille-Q2069</strain>
    </source>
</reference>
<organism evidence="1 2">
    <name type="scientific">Chryseobacterium manosquense</name>
    <dbReference type="NCBI Taxonomy" id="2754694"/>
    <lineage>
        <taxon>Bacteria</taxon>
        <taxon>Pseudomonadati</taxon>
        <taxon>Bacteroidota</taxon>
        <taxon>Flavobacteriia</taxon>
        <taxon>Flavobacteriales</taxon>
        <taxon>Weeksellaceae</taxon>
        <taxon>Chryseobacterium group</taxon>
        <taxon>Chryseobacterium</taxon>
    </lineage>
</organism>
<accession>A0A7H1DXE0</accession>
<dbReference type="KEGG" id="cmaq:H0S70_01240"/>
<dbReference type="PROSITE" id="PS51257">
    <property type="entry name" value="PROKAR_LIPOPROTEIN"/>
    <property type="match status" value="1"/>
</dbReference>
<evidence type="ECO:0000313" key="1">
    <source>
        <dbReference type="EMBL" id="QNS41648.1"/>
    </source>
</evidence>
<evidence type="ECO:0000313" key="2">
    <source>
        <dbReference type="Proteomes" id="UP000516438"/>
    </source>
</evidence>
<dbReference type="AlphaFoldDB" id="A0A7H1DXE0"/>
<gene>
    <name evidence="1" type="ORF">H0S70_01240</name>
</gene>
<dbReference type="Proteomes" id="UP000516438">
    <property type="component" value="Chromosome"/>
</dbReference>
<dbReference type="EMBL" id="CP060203">
    <property type="protein sequence ID" value="QNS41648.1"/>
    <property type="molecule type" value="Genomic_DNA"/>
</dbReference>